<evidence type="ECO:0000256" key="4">
    <source>
        <dbReference type="ARBA" id="ARBA00022692"/>
    </source>
</evidence>
<evidence type="ECO:0000313" key="8">
    <source>
        <dbReference type="EMBL" id="GFJ86204.1"/>
    </source>
</evidence>
<dbReference type="InterPro" id="IPR051393">
    <property type="entry name" value="ABC_transporter_permease"/>
</dbReference>
<organism evidence="8 9">
    <name type="scientific">Phytohabitans houttuyneae</name>
    <dbReference type="NCBI Taxonomy" id="1076126"/>
    <lineage>
        <taxon>Bacteria</taxon>
        <taxon>Bacillati</taxon>
        <taxon>Actinomycetota</taxon>
        <taxon>Actinomycetes</taxon>
        <taxon>Micromonosporales</taxon>
        <taxon>Micromonosporaceae</taxon>
    </lineage>
</organism>
<keyword evidence="6 7" id="KW-0472">Membrane</keyword>
<evidence type="ECO:0000256" key="5">
    <source>
        <dbReference type="ARBA" id="ARBA00022989"/>
    </source>
</evidence>
<evidence type="ECO:0000256" key="1">
    <source>
        <dbReference type="ARBA" id="ARBA00004651"/>
    </source>
</evidence>
<dbReference type="InterPro" id="IPR035906">
    <property type="entry name" value="MetI-like_sf"/>
</dbReference>
<evidence type="ECO:0000256" key="3">
    <source>
        <dbReference type="ARBA" id="ARBA00022475"/>
    </source>
</evidence>
<evidence type="ECO:0000256" key="6">
    <source>
        <dbReference type="ARBA" id="ARBA00023136"/>
    </source>
</evidence>
<evidence type="ECO:0008006" key="10">
    <source>
        <dbReference type="Google" id="ProtNLM"/>
    </source>
</evidence>
<proteinExistence type="predicted"/>
<dbReference type="SUPFAM" id="SSF161098">
    <property type="entry name" value="MetI-like"/>
    <property type="match status" value="1"/>
</dbReference>
<reference evidence="8 9" key="1">
    <citation type="submission" date="2020-03" db="EMBL/GenBank/DDBJ databases">
        <title>Whole genome shotgun sequence of Phytohabitans houttuyneae NBRC 108639.</title>
        <authorList>
            <person name="Komaki H."/>
            <person name="Tamura T."/>
        </authorList>
    </citation>
    <scope>NUCLEOTIDE SEQUENCE [LARGE SCALE GENOMIC DNA]</scope>
    <source>
        <strain evidence="8 9">NBRC 108639</strain>
    </source>
</reference>
<dbReference type="RefSeq" id="WP_308785268.1">
    <property type="nucleotide sequence ID" value="NZ_BLPF01000005.1"/>
</dbReference>
<dbReference type="AlphaFoldDB" id="A0A6V8KQT0"/>
<evidence type="ECO:0000313" key="9">
    <source>
        <dbReference type="Proteomes" id="UP000482800"/>
    </source>
</evidence>
<comment type="subcellular location">
    <subcellularLocation>
        <location evidence="1">Cell membrane</location>
        <topology evidence="1">Multi-pass membrane protein</topology>
    </subcellularLocation>
</comment>
<feature type="transmembrane region" description="Helical" evidence="7">
    <location>
        <begin position="7"/>
        <end position="29"/>
    </location>
</feature>
<comment type="caution">
    <text evidence="8">The sequence shown here is derived from an EMBL/GenBank/DDBJ whole genome shotgun (WGS) entry which is preliminary data.</text>
</comment>
<evidence type="ECO:0000256" key="2">
    <source>
        <dbReference type="ARBA" id="ARBA00022448"/>
    </source>
</evidence>
<name>A0A6V8KQT0_9ACTN</name>
<keyword evidence="9" id="KW-1185">Reference proteome</keyword>
<evidence type="ECO:0000256" key="7">
    <source>
        <dbReference type="SAM" id="Phobius"/>
    </source>
</evidence>
<keyword evidence="3" id="KW-1003">Cell membrane</keyword>
<protein>
    <recommendedName>
        <fullName evidence="10">ABC transmembrane type-1 domain-containing protein</fullName>
    </recommendedName>
</protein>
<keyword evidence="2" id="KW-0813">Transport</keyword>
<dbReference type="EMBL" id="BLPF01000005">
    <property type="protein sequence ID" value="GFJ86204.1"/>
    <property type="molecule type" value="Genomic_DNA"/>
</dbReference>
<feature type="transmembrane region" description="Helical" evidence="7">
    <location>
        <begin position="72"/>
        <end position="94"/>
    </location>
</feature>
<dbReference type="PANTHER" id="PTHR30193:SF41">
    <property type="entry name" value="DIACETYLCHITOBIOSE UPTAKE SYSTEM PERMEASE PROTEIN NGCF"/>
    <property type="match status" value="1"/>
</dbReference>
<dbReference type="PANTHER" id="PTHR30193">
    <property type="entry name" value="ABC TRANSPORTER PERMEASE PROTEIN"/>
    <property type="match status" value="1"/>
</dbReference>
<accession>A0A6V8KQT0</accession>
<gene>
    <name evidence="8" type="ORF">Phou_103840</name>
</gene>
<dbReference type="Proteomes" id="UP000482800">
    <property type="component" value="Unassembled WGS sequence"/>
</dbReference>
<sequence>MRHGKYPFIVGFLIAPVTIYVTFVIAPYLQAFYLAMTNWRGVSANAKFIGLDNFERLLQDDVFWKAVRHHGILLLVLPLAAIAIALVFAFLLNVGGGSKGGAMRGVWGSKFYRIVFFFPRSSPSSSSV</sequence>
<dbReference type="GO" id="GO:0005886">
    <property type="term" value="C:plasma membrane"/>
    <property type="evidence" value="ECO:0007669"/>
    <property type="project" value="UniProtKB-SubCell"/>
</dbReference>
<keyword evidence="4 7" id="KW-0812">Transmembrane</keyword>
<keyword evidence="5 7" id="KW-1133">Transmembrane helix</keyword>
<reference evidence="8 9" key="2">
    <citation type="submission" date="2020-03" db="EMBL/GenBank/DDBJ databases">
        <authorList>
            <person name="Ichikawa N."/>
            <person name="Kimura A."/>
            <person name="Kitahashi Y."/>
            <person name="Uohara A."/>
        </authorList>
    </citation>
    <scope>NUCLEOTIDE SEQUENCE [LARGE SCALE GENOMIC DNA]</scope>
    <source>
        <strain evidence="8 9">NBRC 108639</strain>
    </source>
</reference>
<dbReference type="Gene3D" id="1.10.3720.10">
    <property type="entry name" value="MetI-like"/>
    <property type="match status" value="1"/>
</dbReference>